<dbReference type="Gene3D" id="3.30.497.10">
    <property type="entry name" value="Antithrombin, subunit I, domain 2"/>
    <property type="match status" value="1"/>
</dbReference>
<keyword evidence="3" id="KW-0722">Serine protease inhibitor</keyword>
<evidence type="ECO:0000256" key="2">
    <source>
        <dbReference type="ARBA" id="ARBA00022690"/>
    </source>
</evidence>
<gene>
    <name evidence="6" type="ORF">TCAL_13140</name>
</gene>
<evidence type="ECO:0000313" key="6">
    <source>
        <dbReference type="EMBL" id="TRY80535.1"/>
    </source>
</evidence>
<evidence type="ECO:0000313" key="7">
    <source>
        <dbReference type="Proteomes" id="UP000318571"/>
    </source>
</evidence>
<dbReference type="Proteomes" id="UP000318571">
    <property type="component" value="Chromosome 12"/>
</dbReference>
<protein>
    <recommendedName>
        <fullName evidence="5">Serpin domain-containing protein</fullName>
    </recommendedName>
</protein>
<dbReference type="InterPro" id="IPR042178">
    <property type="entry name" value="Serpin_sf_1"/>
</dbReference>
<dbReference type="SMART" id="SM00093">
    <property type="entry name" value="SERPIN"/>
    <property type="match status" value="1"/>
</dbReference>
<sequence>MSLQAKFFSALRTKTARHQSPVSKRENRIVAKAERPVVESNPKTNPIPSDVEKKERKLQHNVKANFRFAIILYTKSIKELPLVEGNTLISGLGTWLLLSLTASGACGTTLAELQDALFINNDNAENVQRLLERLNPPGQSLIQIATKVLIQEGYEIEEGFRDNAAKCFGSGVDTFDPNEAQKLVHHVNTWVKEKTEGKIGAVLPPDFEVEHTRMLLVNAIYFKAAWHSPFDKDLTQDRPFHIPGSQGYQKVLMMNKDTFFMVARPAELSCAIVQLPYKGRSVGLYIFVPDEMDGLAKVEEQLIHLNMEELTFEKEQLDFFLPKFKIESDWNLVPILKSMGIQSLFDNSSVDLSAIHASRSSPLHVSQVSQRAAMEVDEDGATAAAVTSFTYVDGIGQSTPELVCDHPFMFMVYDSVNCLPYFMGRICNPQSDFK</sequence>
<dbReference type="Pfam" id="PF00079">
    <property type="entry name" value="Serpin"/>
    <property type="match status" value="1"/>
</dbReference>
<dbReference type="InterPro" id="IPR036186">
    <property type="entry name" value="Serpin_sf"/>
</dbReference>
<evidence type="ECO:0000256" key="3">
    <source>
        <dbReference type="ARBA" id="ARBA00022900"/>
    </source>
</evidence>
<evidence type="ECO:0000256" key="4">
    <source>
        <dbReference type="RuleBase" id="RU000411"/>
    </source>
</evidence>
<dbReference type="STRING" id="6832.A0A553PS84"/>
<dbReference type="PANTHER" id="PTHR11461">
    <property type="entry name" value="SERINE PROTEASE INHIBITOR, SERPIN"/>
    <property type="match status" value="1"/>
</dbReference>
<organism evidence="6 7">
    <name type="scientific">Tigriopus californicus</name>
    <name type="common">Marine copepod</name>
    <dbReference type="NCBI Taxonomy" id="6832"/>
    <lineage>
        <taxon>Eukaryota</taxon>
        <taxon>Metazoa</taxon>
        <taxon>Ecdysozoa</taxon>
        <taxon>Arthropoda</taxon>
        <taxon>Crustacea</taxon>
        <taxon>Multicrustacea</taxon>
        <taxon>Hexanauplia</taxon>
        <taxon>Copepoda</taxon>
        <taxon>Harpacticoida</taxon>
        <taxon>Harpacticidae</taxon>
        <taxon>Tigriopus</taxon>
    </lineage>
</organism>
<dbReference type="CDD" id="cd00172">
    <property type="entry name" value="serpin"/>
    <property type="match status" value="1"/>
</dbReference>
<dbReference type="InterPro" id="IPR042185">
    <property type="entry name" value="Serpin_sf_2"/>
</dbReference>
<keyword evidence="2" id="KW-0646">Protease inhibitor</keyword>
<dbReference type="InterPro" id="IPR000215">
    <property type="entry name" value="Serpin_fam"/>
</dbReference>
<dbReference type="EMBL" id="VCGU01000001">
    <property type="protein sequence ID" value="TRY80535.1"/>
    <property type="molecule type" value="Genomic_DNA"/>
</dbReference>
<reference evidence="6 7" key="1">
    <citation type="journal article" date="2018" name="Nat. Ecol. Evol.">
        <title>Genomic signatures of mitonuclear coevolution across populations of Tigriopus californicus.</title>
        <authorList>
            <person name="Barreto F.S."/>
            <person name="Watson E.T."/>
            <person name="Lima T.G."/>
            <person name="Willett C.S."/>
            <person name="Edmands S."/>
            <person name="Li W."/>
            <person name="Burton R.S."/>
        </authorList>
    </citation>
    <scope>NUCLEOTIDE SEQUENCE [LARGE SCALE GENOMIC DNA]</scope>
    <source>
        <strain evidence="6 7">San Diego</strain>
    </source>
</reference>
<dbReference type="PROSITE" id="PS00284">
    <property type="entry name" value="SERPIN"/>
    <property type="match status" value="1"/>
</dbReference>
<feature type="domain" description="Serpin" evidence="5">
    <location>
        <begin position="70"/>
        <end position="429"/>
    </location>
</feature>
<name>A0A553PS84_TIGCA</name>
<dbReference type="OrthoDB" id="6347071at2759"/>
<evidence type="ECO:0000256" key="1">
    <source>
        <dbReference type="ARBA" id="ARBA00009500"/>
    </source>
</evidence>
<dbReference type="InterPro" id="IPR023796">
    <property type="entry name" value="Serpin_dom"/>
</dbReference>
<accession>A0A553PS84</accession>
<dbReference type="GO" id="GO:0005615">
    <property type="term" value="C:extracellular space"/>
    <property type="evidence" value="ECO:0007669"/>
    <property type="project" value="InterPro"/>
</dbReference>
<dbReference type="AlphaFoldDB" id="A0A553PS84"/>
<evidence type="ECO:0000259" key="5">
    <source>
        <dbReference type="SMART" id="SM00093"/>
    </source>
</evidence>
<dbReference type="Gene3D" id="2.30.39.10">
    <property type="entry name" value="Alpha-1-antitrypsin, domain 1"/>
    <property type="match status" value="1"/>
</dbReference>
<keyword evidence="7" id="KW-1185">Reference proteome</keyword>
<comment type="similarity">
    <text evidence="1 4">Belongs to the serpin family.</text>
</comment>
<dbReference type="OMA" id="NTWINEQ"/>
<dbReference type="GO" id="GO:0004867">
    <property type="term" value="F:serine-type endopeptidase inhibitor activity"/>
    <property type="evidence" value="ECO:0007669"/>
    <property type="project" value="UniProtKB-KW"/>
</dbReference>
<proteinExistence type="inferred from homology"/>
<comment type="caution">
    <text evidence="6">The sequence shown here is derived from an EMBL/GenBank/DDBJ whole genome shotgun (WGS) entry which is preliminary data.</text>
</comment>
<dbReference type="PANTHER" id="PTHR11461:SF211">
    <property type="entry name" value="GH10112P-RELATED"/>
    <property type="match status" value="1"/>
</dbReference>
<dbReference type="InterPro" id="IPR023795">
    <property type="entry name" value="Serpin_CS"/>
</dbReference>
<dbReference type="SUPFAM" id="SSF56574">
    <property type="entry name" value="Serpins"/>
    <property type="match status" value="1"/>
</dbReference>